<dbReference type="PANTHER" id="PTHR12654">
    <property type="entry name" value="BILE ACID BETA-GLUCOSIDASE-RELATED"/>
    <property type="match status" value="1"/>
</dbReference>
<name>A0A9Q1MHF9_9SOLA</name>
<dbReference type="InterPro" id="IPR052566">
    <property type="entry name" value="Non-lysos_glucosylceramidase"/>
</dbReference>
<evidence type="ECO:0000313" key="2">
    <source>
        <dbReference type="EMBL" id="KAJ8557814.1"/>
    </source>
</evidence>
<dbReference type="InterPro" id="IPR024462">
    <property type="entry name" value="GH116_N"/>
</dbReference>
<evidence type="ECO:0000259" key="1">
    <source>
        <dbReference type="Pfam" id="PF12215"/>
    </source>
</evidence>
<dbReference type="AlphaFoldDB" id="A0A9Q1MHF9"/>
<dbReference type="Proteomes" id="UP001152561">
    <property type="component" value="Unassembled WGS sequence"/>
</dbReference>
<sequence>MFDFDSAAPPSQAWGRKLNNLCSKLKEFSVTFRGEKIGSAWYTSMVICKGRSILWKGNFLNLIRYMGTVAPIDPFTRERCKASASQGVPLGGMGISRGFRGEFRQFQILPGACETSPIMATQFSLVNTGKERAQVSLLFTWANLIGGVLHLSGDHVNEPFMRRLLLHHKQVIKPY</sequence>
<reference evidence="3" key="1">
    <citation type="journal article" date="2023" name="Proc. Natl. Acad. Sci. U.S.A.">
        <title>Genomic and structural basis for evolution of tropane alkaloid biosynthesis.</title>
        <authorList>
            <person name="Wanga Y.-J."/>
            <person name="Taina T."/>
            <person name="Yua J.-Y."/>
            <person name="Lia J."/>
            <person name="Xua B."/>
            <person name="Chenc J."/>
            <person name="D'Auriad J.C."/>
            <person name="Huanga J.-P."/>
            <person name="Huanga S.-X."/>
        </authorList>
    </citation>
    <scope>NUCLEOTIDE SEQUENCE [LARGE SCALE GENOMIC DNA]</scope>
    <source>
        <strain evidence="3">cv. KIB-2019</strain>
    </source>
</reference>
<dbReference type="PANTHER" id="PTHR12654:SF0">
    <property type="entry name" value="NON-LYSOSOMAL GLUCOSYLCERAMIDASE"/>
    <property type="match status" value="1"/>
</dbReference>
<gene>
    <name evidence="2" type="ORF">K7X08_004580</name>
</gene>
<feature type="domain" description="Glycosyl-hydrolase family 116 N-terminal" evidence="1">
    <location>
        <begin position="87"/>
        <end position="126"/>
    </location>
</feature>
<comment type="caution">
    <text evidence="2">The sequence shown here is derived from an EMBL/GenBank/DDBJ whole genome shotgun (WGS) entry which is preliminary data.</text>
</comment>
<protein>
    <recommendedName>
        <fullName evidence="1">Glycosyl-hydrolase family 116 N-terminal domain-containing protein</fullName>
    </recommendedName>
</protein>
<evidence type="ECO:0000313" key="3">
    <source>
        <dbReference type="Proteomes" id="UP001152561"/>
    </source>
</evidence>
<proteinExistence type="predicted"/>
<dbReference type="EMBL" id="JAJAGQ010000007">
    <property type="protein sequence ID" value="KAJ8557814.1"/>
    <property type="molecule type" value="Genomic_DNA"/>
</dbReference>
<dbReference type="GO" id="GO:0008422">
    <property type="term" value="F:beta-glucosidase activity"/>
    <property type="evidence" value="ECO:0007669"/>
    <property type="project" value="TreeGrafter"/>
</dbReference>
<organism evidence="2 3">
    <name type="scientific">Anisodus acutangulus</name>
    <dbReference type="NCBI Taxonomy" id="402998"/>
    <lineage>
        <taxon>Eukaryota</taxon>
        <taxon>Viridiplantae</taxon>
        <taxon>Streptophyta</taxon>
        <taxon>Embryophyta</taxon>
        <taxon>Tracheophyta</taxon>
        <taxon>Spermatophyta</taxon>
        <taxon>Magnoliopsida</taxon>
        <taxon>eudicotyledons</taxon>
        <taxon>Gunneridae</taxon>
        <taxon>Pentapetalae</taxon>
        <taxon>asterids</taxon>
        <taxon>lamiids</taxon>
        <taxon>Solanales</taxon>
        <taxon>Solanaceae</taxon>
        <taxon>Solanoideae</taxon>
        <taxon>Hyoscyameae</taxon>
        <taxon>Anisodus</taxon>
    </lineage>
</organism>
<accession>A0A9Q1MHF9</accession>
<keyword evidence="3" id="KW-1185">Reference proteome</keyword>
<dbReference type="Pfam" id="PF12215">
    <property type="entry name" value="Glyco_hydr_116N"/>
    <property type="match status" value="1"/>
</dbReference>
<dbReference type="OrthoDB" id="730489at2759"/>